<dbReference type="InterPro" id="IPR007873">
    <property type="entry name" value="Glycosyltransferase_ALG3"/>
</dbReference>
<keyword evidence="6 12" id="KW-0812">Transmembrane</keyword>
<comment type="caution">
    <text evidence="13">The sequence shown here is derived from an EMBL/GenBank/DDBJ whole genome shotgun (WGS) entry which is preliminary data.</text>
</comment>
<evidence type="ECO:0000256" key="9">
    <source>
        <dbReference type="ARBA" id="ARBA00023136"/>
    </source>
</evidence>
<dbReference type="EC" id="2.4.1.258" evidence="3"/>
<evidence type="ECO:0000256" key="4">
    <source>
        <dbReference type="ARBA" id="ARBA00022676"/>
    </source>
</evidence>
<comment type="subcellular location">
    <subcellularLocation>
        <location evidence="1">Endoplasmic reticulum membrane</location>
        <topology evidence="1">Multi-pass membrane protein</topology>
    </subcellularLocation>
</comment>
<evidence type="ECO:0000256" key="2">
    <source>
        <dbReference type="ARBA" id="ARBA00004922"/>
    </source>
</evidence>
<dbReference type="PANTHER" id="PTHR12646">
    <property type="entry name" value="NOT56 - RELATED"/>
    <property type="match status" value="1"/>
</dbReference>
<dbReference type="Proteomes" id="UP001293254">
    <property type="component" value="Unassembled WGS sequence"/>
</dbReference>
<gene>
    <name evidence="13" type="ORF">Salat_0511100</name>
</gene>
<evidence type="ECO:0000256" key="10">
    <source>
        <dbReference type="ARBA" id="ARBA00049506"/>
    </source>
</evidence>
<reference evidence="13" key="1">
    <citation type="submission" date="2020-06" db="EMBL/GenBank/DDBJ databases">
        <authorList>
            <person name="Li T."/>
            <person name="Hu X."/>
            <person name="Zhang T."/>
            <person name="Song X."/>
            <person name="Zhang H."/>
            <person name="Dai N."/>
            <person name="Sheng W."/>
            <person name="Hou X."/>
            <person name="Wei L."/>
        </authorList>
    </citation>
    <scope>NUCLEOTIDE SEQUENCE</scope>
    <source>
        <strain evidence="13">3651</strain>
        <tissue evidence="13">Leaf</tissue>
    </source>
</reference>
<keyword evidence="7" id="KW-0256">Endoplasmic reticulum</keyword>
<evidence type="ECO:0000256" key="12">
    <source>
        <dbReference type="SAM" id="Phobius"/>
    </source>
</evidence>
<comment type="catalytic activity">
    <reaction evidence="10">
        <text>an alpha-D-Man-(1-&gt;2)-alpha-D-Man-(1-&gt;2)-alpha-D-Man-(1-&gt;3)-[alpha-D-Man-(1-&gt;6)]-beta-D-Man-(1-&gt;4)-beta-D-GlcNAc-(1-&gt;4)-alpha-D-GlcNAc-diphospho-di-trans,poly-cis-dolichol + a di-trans,poly-cis-dolichyl beta-D-mannosyl phosphate = an alpha-D-Man-(1-&gt;2)-alpha-D-Man-(1-&gt;2)-alpha-D-Man-(1-&gt;3)-[alpha-D-Man-(1-&gt;3)-alpha-D-Man-(1-&gt;6)]-beta-D-Man-(1-&gt;4)-beta-D-GlcNAc-(1-&gt;4)-alpha-D-GlcNAc-diphospho-di-trans,poly-cis-dolichol + a di-trans,poly-cis-dolichyl phosphate + H(+)</text>
        <dbReference type="Rhea" id="RHEA:29527"/>
        <dbReference type="Rhea" id="RHEA-COMP:19498"/>
        <dbReference type="Rhea" id="RHEA-COMP:19501"/>
        <dbReference type="Rhea" id="RHEA-COMP:19516"/>
        <dbReference type="Rhea" id="RHEA-COMP:19517"/>
        <dbReference type="ChEBI" id="CHEBI:15378"/>
        <dbReference type="ChEBI" id="CHEBI:57683"/>
        <dbReference type="ChEBI" id="CHEBI:58211"/>
        <dbReference type="ChEBI" id="CHEBI:132515"/>
        <dbReference type="ChEBI" id="CHEBI:132516"/>
        <dbReference type="EC" id="2.4.1.258"/>
    </reaction>
    <physiologicalReaction direction="left-to-right" evidence="10">
        <dbReference type="Rhea" id="RHEA:29528"/>
    </physiologicalReaction>
</comment>
<organism evidence="13 14">
    <name type="scientific">Sesamum alatum</name>
    <dbReference type="NCBI Taxonomy" id="300844"/>
    <lineage>
        <taxon>Eukaryota</taxon>
        <taxon>Viridiplantae</taxon>
        <taxon>Streptophyta</taxon>
        <taxon>Embryophyta</taxon>
        <taxon>Tracheophyta</taxon>
        <taxon>Spermatophyta</taxon>
        <taxon>Magnoliopsida</taxon>
        <taxon>eudicotyledons</taxon>
        <taxon>Gunneridae</taxon>
        <taxon>Pentapetalae</taxon>
        <taxon>asterids</taxon>
        <taxon>lamiids</taxon>
        <taxon>Lamiales</taxon>
        <taxon>Pedaliaceae</taxon>
        <taxon>Sesamum</taxon>
    </lineage>
</organism>
<dbReference type="PANTHER" id="PTHR12646:SF0">
    <property type="entry name" value="DOL-P-MAN:MAN(5)GLCNAC(2)-PP-DOL ALPHA-1,3-MANNOSYLTRANSFERASE"/>
    <property type="match status" value="1"/>
</dbReference>
<evidence type="ECO:0000256" key="3">
    <source>
        <dbReference type="ARBA" id="ARBA00011964"/>
    </source>
</evidence>
<dbReference type="EMBL" id="JACGWO010000001">
    <property type="protein sequence ID" value="KAK4441762.1"/>
    <property type="molecule type" value="Genomic_DNA"/>
</dbReference>
<keyword evidence="9 12" id="KW-0472">Membrane</keyword>
<feature type="region of interest" description="Disordered" evidence="11">
    <location>
        <begin position="1"/>
        <end position="22"/>
    </location>
</feature>
<keyword evidence="14" id="KW-1185">Reference proteome</keyword>
<dbReference type="Pfam" id="PF05208">
    <property type="entry name" value="ALG3"/>
    <property type="match status" value="1"/>
</dbReference>
<sequence>MARQATAVRSSGGVRKPARRPKSSIQKLLKNPKVPFAVALLLADAVLVFLIIAYVPYTKIDWDAYMSQVSWISWRRKGLLATRKGIRGLCVYPAGSFNIYSVLFVYTGGESTLRMVVCILFYWPMDNLGVINFFSGCGSGTGAGGACSLLLVIIILLLLAYELPNTKAI</sequence>
<name>A0AAE1Z4E1_9LAMI</name>
<comment type="pathway">
    <text evidence="2">Protein modification; protein glycosylation.</text>
</comment>
<keyword evidence="4" id="KW-0328">Glycosyltransferase</keyword>
<protein>
    <recommendedName>
        <fullName evidence="3">dolichyl-P-Man:Man5GlcNAc2-PP-dolichol alpha-1,3-mannosyltransferase</fullName>
        <ecNumber evidence="3">2.4.1.258</ecNumber>
    </recommendedName>
</protein>
<feature type="transmembrane region" description="Helical" evidence="12">
    <location>
        <begin position="97"/>
        <end position="123"/>
    </location>
</feature>
<evidence type="ECO:0000256" key="8">
    <source>
        <dbReference type="ARBA" id="ARBA00022989"/>
    </source>
</evidence>
<dbReference type="AlphaFoldDB" id="A0AAE1Z4E1"/>
<dbReference type="GO" id="GO:0052925">
    <property type="term" value="F:dol-P-Man:Man(5)GlcNAc(2)-PP-Dol alpha-1,3-mannosyltransferase activity"/>
    <property type="evidence" value="ECO:0007669"/>
    <property type="project" value="UniProtKB-EC"/>
</dbReference>
<evidence type="ECO:0000256" key="5">
    <source>
        <dbReference type="ARBA" id="ARBA00022679"/>
    </source>
</evidence>
<evidence type="ECO:0000256" key="7">
    <source>
        <dbReference type="ARBA" id="ARBA00022824"/>
    </source>
</evidence>
<dbReference type="GO" id="GO:0005789">
    <property type="term" value="C:endoplasmic reticulum membrane"/>
    <property type="evidence" value="ECO:0007669"/>
    <property type="project" value="UniProtKB-SubCell"/>
</dbReference>
<evidence type="ECO:0000256" key="1">
    <source>
        <dbReference type="ARBA" id="ARBA00004477"/>
    </source>
</evidence>
<reference evidence="13" key="2">
    <citation type="journal article" date="2024" name="Plant">
        <title>Genomic evolution and insights into agronomic trait innovations of Sesamum species.</title>
        <authorList>
            <person name="Miao H."/>
            <person name="Wang L."/>
            <person name="Qu L."/>
            <person name="Liu H."/>
            <person name="Sun Y."/>
            <person name="Le M."/>
            <person name="Wang Q."/>
            <person name="Wei S."/>
            <person name="Zheng Y."/>
            <person name="Lin W."/>
            <person name="Duan Y."/>
            <person name="Cao H."/>
            <person name="Xiong S."/>
            <person name="Wang X."/>
            <person name="Wei L."/>
            <person name="Li C."/>
            <person name="Ma Q."/>
            <person name="Ju M."/>
            <person name="Zhao R."/>
            <person name="Li G."/>
            <person name="Mu C."/>
            <person name="Tian Q."/>
            <person name="Mei H."/>
            <person name="Zhang T."/>
            <person name="Gao T."/>
            <person name="Zhang H."/>
        </authorList>
    </citation>
    <scope>NUCLEOTIDE SEQUENCE</scope>
    <source>
        <strain evidence="13">3651</strain>
    </source>
</reference>
<keyword evidence="8 12" id="KW-1133">Transmembrane helix</keyword>
<evidence type="ECO:0000256" key="6">
    <source>
        <dbReference type="ARBA" id="ARBA00022692"/>
    </source>
</evidence>
<feature type="transmembrane region" description="Helical" evidence="12">
    <location>
        <begin position="36"/>
        <end position="57"/>
    </location>
</feature>
<evidence type="ECO:0000313" key="14">
    <source>
        <dbReference type="Proteomes" id="UP001293254"/>
    </source>
</evidence>
<evidence type="ECO:0000256" key="11">
    <source>
        <dbReference type="SAM" id="MobiDB-lite"/>
    </source>
</evidence>
<feature type="transmembrane region" description="Helical" evidence="12">
    <location>
        <begin position="143"/>
        <end position="161"/>
    </location>
</feature>
<proteinExistence type="predicted"/>
<evidence type="ECO:0000313" key="13">
    <source>
        <dbReference type="EMBL" id="KAK4441762.1"/>
    </source>
</evidence>
<keyword evidence="5" id="KW-0808">Transferase</keyword>
<accession>A0AAE1Z4E1</accession>